<accession>A0A3N2C5M1</accession>
<feature type="transmembrane region" description="Helical" evidence="2">
    <location>
        <begin position="178"/>
        <end position="198"/>
    </location>
</feature>
<comment type="caution">
    <text evidence="3">The sequence shown here is derived from an EMBL/GenBank/DDBJ whole genome shotgun (WGS) entry which is preliminary data.</text>
</comment>
<evidence type="ECO:0000313" key="4">
    <source>
        <dbReference type="Proteomes" id="UP000266915"/>
    </source>
</evidence>
<feature type="transmembrane region" description="Helical" evidence="2">
    <location>
        <begin position="297"/>
        <end position="317"/>
    </location>
</feature>
<dbReference type="Proteomes" id="UP000266915">
    <property type="component" value="Unassembled WGS sequence"/>
</dbReference>
<feature type="transmembrane region" description="Helical" evidence="2">
    <location>
        <begin position="323"/>
        <end position="349"/>
    </location>
</feature>
<evidence type="ECO:0000313" key="3">
    <source>
        <dbReference type="EMBL" id="ROR82823.1"/>
    </source>
</evidence>
<organism evidence="3 4">
    <name type="scientific">Plantibacter flavus</name>
    <dbReference type="NCBI Taxonomy" id="150123"/>
    <lineage>
        <taxon>Bacteria</taxon>
        <taxon>Bacillati</taxon>
        <taxon>Actinomycetota</taxon>
        <taxon>Actinomycetes</taxon>
        <taxon>Micrococcales</taxon>
        <taxon>Microbacteriaceae</taxon>
        <taxon>Plantibacter</taxon>
    </lineage>
</organism>
<keyword evidence="4" id="KW-1185">Reference proteome</keyword>
<dbReference type="EMBL" id="RKHL01000001">
    <property type="protein sequence ID" value="ROR82823.1"/>
    <property type="molecule type" value="Genomic_DNA"/>
</dbReference>
<keyword evidence="2" id="KW-0472">Membrane</keyword>
<feature type="transmembrane region" description="Helical" evidence="2">
    <location>
        <begin position="149"/>
        <end position="171"/>
    </location>
</feature>
<reference evidence="3 4" key="1">
    <citation type="submission" date="2018-11" db="EMBL/GenBank/DDBJ databases">
        <title>Sequencing the genomes of 1000 actinobacteria strains.</title>
        <authorList>
            <person name="Klenk H.-P."/>
        </authorList>
    </citation>
    <scope>NUCLEOTIDE SEQUENCE [LARGE SCALE GENOMIC DNA]</scope>
    <source>
        <strain evidence="3 4">DSM 14012</strain>
    </source>
</reference>
<feature type="transmembrane region" description="Helical" evidence="2">
    <location>
        <begin position="240"/>
        <end position="264"/>
    </location>
</feature>
<name>A0A3N2C5M1_9MICO</name>
<sequence>MSNSDHAGTQGRPRRHATGDSGTDRLAASTVGVLTLAVGIVLFVAQILPFVDGWVYPVVIGAVTIALLVFGRRAAARARTATARLWAGWAGLTASVVVFAAINLVGLGGALVSILLVVIVVNALIALWFRSGVHAAIVQWLGFGWAVVAYLYGVGPWAAIVLALAGLWWVGRIGMSRAVVASTTLLIPLTLALALHPVTHDGLAIDGGDIATAAGLTALALLIGAVIGRREQYASFWPTMRVTAIVFLVLQILLAGTPAVAAVFEPVDPLPSLLGALAAWFVAALVATAVPTRPGIASALTYPAVLWAVIASSVWFGGPWPTIIAAVALAVPLGCRLLAGAPCGILGGVSSDGRGVVLPTLGIALLVGFALVGTSAGVSVVIPVLIVVGVGLIIVVGRLTWT</sequence>
<feature type="transmembrane region" description="Helical" evidence="2">
    <location>
        <begin position="356"/>
        <end position="374"/>
    </location>
</feature>
<dbReference type="AlphaFoldDB" id="A0A3N2C5M1"/>
<feature type="transmembrane region" description="Helical" evidence="2">
    <location>
        <begin position="54"/>
        <end position="75"/>
    </location>
</feature>
<feature type="transmembrane region" description="Helical" evidence="2">
    <location>
        <begin position="26"/>
        <end position="48"/>
    </location>
</feature>
<keyword evidence="2" id="KW-0812">Transmembrane</keyword>
<feature type="transmembrane region" description="Helical" evidence="2">
    <location>
        <begin position="380"/>
        <end position="401"/>
    </location>
</feature>
<feature type="transmembrane region" description="Helical" evidence="2">
    <location>
        <begin position="210"/>
        <end position="228"/>
    </location>
</feature>
<evidence type="ECO:0000256" key="2">
    <source>
        <dbReference type="SAM" id="Phobius"/>
    </source>
</evidence>
<gene>
    <name evidence="3" type="ORF">EDD42_2919</name>
</gene>
<dbReference type="RefSeq" id="WP_085512731.1">
    <property type="nucleotide sequence ID" value="NZ_FXAP01000004.1"/>
</dbReference>
<feature type="region of interest" description="Disordered" evidence="1">
    <location>
        <begin position="1"/>
        <end position="23"/>
    </location>
</feature>
<proteinExistence type="predicted"/>
<feature type="transmembrane region" description="Helical" evidence="2">
    <location>
        <begin position="96"/>
        <end position="129"/>
    </location>
</feature>
<evidence type="ECO:0000256" key="1">
    <source>
        <dbReference type="SAM" id="MobiDB-lite"/>
    </source>
</evidence>
<protein>
    <submittedName>
        <fullName evidence="3">Uncharacterized protein</fullName>
    </submittedName>
</protein>
<keyword evidence="2" id="KW-1133">Transmembrane helix</keyword>
<feature type="transmembrane region" description="Helical" evidence="2">
    <location>
        <begin position="270"/>
        <end position="290"/>
    </location>
</feature>